<dbReference type="InterPro" id="IPR001251">
    <property type="entry name" value="CRAL-TRIO_dom"/>
</dbReference>
<evidence type="ECO:0000259" key="2">
    <source>
        <dbReference type="PROSITE" id="PS50866"/>
    </source>
</evidence>
<keyword evidence="4" id="KW-1185">Reference proteome</keyword>
<dbReference type="Proteomes" id="UP000708208">
    <property type="component" value="Unassembled WGS sequence"/>
</dbReference>
<dbReference type="PROSITE" id="PS50191">
    <property type="entry name" value="CRAL_TRIO"/>
    <property type="match status" value="1"/>
</dbReference>
<proteinExistence type="predicted"/>
<name>A0A8J2PJY3_9HEXA</name>
<feature type="domain" description="GOLD" evidence="2">
    <location>
        <begin position="78"/>
        <end position="196"/>
    </location>
</feature>
<dbReference type="InterPro" id="IPR009038">
    <property type="entry name" value="GOLD_dom"/>
</dbReference>
<dbReference type="PANTHER" id="PTHR23324">
    <property type="entry name" value="SEC14 RELATED PROTEIN"/>
    <property type="match status" value="1"/>
</dbReference>
<dbReference type="Pfam" id="PF00650">
    <property type="entry name" value="CRAL_TRIO"/>
    <property type="match status" value="1"/>
</dbReference>
<dbReference type="InterPro" id="IPR051064">
    <property type="entry name" value="SEC14/CRAL-TRIO_domain"/>
</dbReference>
<dbReference type="PROSITE" id="PS50866">
    <property type="entry name" value="GOLD"/>
    <property type="match status" value="1"/>
</dbReference>
<evidence type="ECO:0000313" key="3">
    <source>
        <dbReference type="EMBL" id="CAG7816839.1"/>
    </source>
</evidence>
<gene>
    <name evidence="3" type="ORF">AFUS01_LOCUS27436</name>
</gene>
<evidence type="ECO:0008006" key="5">
    <source>
        <dbReference type="Google" id="ProtNLM"/>
    </source>
</evidence>
<accession>A0A8J2PJY3</accession>
<dbReference type="EMBL" id="CAJVCH010379729">
    <property type="protein sequence ID" value="CAG7816839.1"/>
    <property type="molecule type" value="Genomic_DNA"/>
</dbReference>
<feature type="domain" description="CRAL-TRIO" evidence="1">
    <location>
        <begin position="1"/>
        <end position="81"/>
    </location>
</feature>
<evidence type="ECO:0000259" key="1">
    <source>
        <dbReference type="PROSITE" id="PS50191"/>
    </source>
</evidence>
<dbReference type="OrthoDB" id="1434354at2759"/>
<protein>
    <recommendedName>
        <fullName evidence="5">SEC14-like protein 2</fullName>
    </recommendedName>
</protein>
<evidence type="ECO:0000313" key="4">
    <source>
        <dbReference type="Proteomes" id="UP000708208"/>
    </source>
</evidence>
<comment type="caution">
    <text evidence="3">The sequence shown here is derived from an EMBL/GenBank/DDBJ whole genome shotgun (WGS) entry which is preliminary data.</text>
</comment>
<dbReference type="GO" id="GO:0005737">
    <property type="term" value="C:cytoplasm"/>
    <property type="evidence" value="ECO:0007669"/>
    <property type="project" value="TreeGrafter"/>
</dbReference>
<reference evidence="3" key="1">
    <citation type="submission" date="2021-06" db="EMBL/GenBank/DDBJ databases">
        <authorList>
            <person name="Hodson N. C."/>
            <person name="Mongue J. A."/>
            <person name="Jaron S. K."/>
        </authorList>
    </citation>
    <scope>NUCLEOTIDE SEQUENCE</scope>
</reference>
<dbReference type="CDD" id="cd00170">
    <property type="entry name" value="SEC14"/>
    <property type="match status" value="1"/>
</dbReference>
<sequence length="204" mass="23621">MDVLRIFESNYPETLKTCIVINAPAVFQVMYKLIKSMVSTHTISKIRVFGAKQDEWKAAILENIEPDQIPTKYGGSNTTCFFYRMSYGFEVFPKYETFPEEDLKAVVVLPGQKYKVDVPDVTQGSQLSWNFLTEDHNIEFSVRTRENEVVEPCRADSHKFTQKGEIYCEKSGTYTLIFDNTFSKYTAKKLKYIVAKRNPKKCIE</sequence>
<organism evidence="3 4">
    <name type="scientific">Allacma fusca</name>
    <dbReference type="NCBI Taxonomy" id="39272"/>
    <lineage>
        <taxon>Eukaryota</taxon>
        <taxon>Metazoa</taxon>
        <taxon>Ecdysozoa</taxon>
        <taxon>Arthropoda</taxon>
        <taxon>Hexapoda</taxon>
        <taxon>Collembola</taxon>
        <taxon>Symphypleona</taxon>
        <taxon>Sminthuridae</taxon>
        <taxon>Allacma</taxon>
    </lineage>
</organism>
<dbReference type="AlphaFoldDB" id="A0A8J2PJY3"/>
<dbReference type="PANTHER" id="PTHR23324:SF83">
    <property type="entry name" value="SEC14-LIKE PROTEIN 2"/>
    <property type="match status" value="1"/>
</dbReference>